<keyword evidence="4" id="KW-0460">Magnesium</keyword>
<dbReference type="Pfam" id="PF00702">
    <property type="entry name" value="Hydrolase"/>
    <property type="match status" value="1"/>
</dbReference>
<name>A0ABQ0A8W0_9GAMM</name>
<protein>
    <submittedName>
        <fullName evidence="5">HAD family hydrolase</fullName>
    </submittedName>
</protein>
<keyword evidence="5" id="KW-0378">Hydrolase</keyword>
<dbReference type="Gene3D" id="1.10.150.240">
    <property type="entry name" value="Putative phosphatase, domain 2"/>
    <property type="match status" value="1"/>
</dbReference>
<organism evidence="5 6">
    <name type="scientific">Sessilibacter corallicola</name>
    <dbReference type="NCBI Taxonomy" id="2904075"/>
    <lineage>
        <taxon>Bacteria</taxon>
        <taxon>Pseudomonadati</taxon>
        <taxon>Pseudomonadota</taxon>
        <taxon>Gammaproteobacteria</taxon>
        <taxon>Cellvibrionales</taxon>
        <taxon>Cellvibrionaceae</taxon>
        <taxon>Sessilibacter</taxon>
    </lineage>
</organism>
<dbReference type="NCBIfam" id="TIGR01509">
    <property type="entry name" value="HAD-SF-IA-v3"/>
    <property type="match status" value="1"/>
</dbReference>
<keyword evidence="6" id="KW-1185">Reference proteome</keyword>
<reference evidence="5 6" key="1">
    <citation type="submission" date="2024-04" db="EMBL/GenBank/DDBJ databases">
        <title>Draft genome sequence of Sessilibacter corallicola NBRC 116591.</title>
        <authorList>
            <person name="Miyakawa T."/>
            <person name="Kusuya Y."/>
            <person name="Miura T."/>
        </authorList>
    </citation>
    <scope>NUCLEOTIDE SEQUENCE [LARGE SCALE GENOMIC DNA]</scope>
    <source>
        <strain evidence="5 6">KU-00831-HH</strain>
    </source>
</reference>
<dbReference type="RefSeq" id="WP_353302743.1">
    <property type="nucleotide sequence ID" value="NZ_BAABWN010000005.1"/>
</dbReference>
<comment type="caution">
    <text evidence="5">The sequence shown here is derived from an EMBL/GenBank/DDBJ whole genome shotgun (WGS) entry which is preliminary data.</text>
</comment>
<dbReference type="EMBL" id="BAABWN010000005">
    <property type="protein sequence ID" value="GAA6168086.1"/>
    <property type="molecule type" value="Genomic_DNA"/>
</dbReference>
<dbReference type="SFLD" id="SFLDG01129">
    <property type="entry name" value="C1.5:_HAD__Beta-PGM__Phosphata"/>
    <property type="match status" value="1"/>
</dbReference>
<sequence>MNPETQFDAVIFDCDGVLVDTEHMINKLWQTMLSEIGLVLTDEEMMSYFSGKSLPDNITKAVELLGHPLPDHFRNDMAVRGQQLMATELERVPFIEETLLRINLPKAVGTNSFSESLDFKLHKADLTKHFQAYICIDHVEAPKPAPDIYLLAAEKLGVNPEKCAVIEDSPIGIRAGVAAGMTVFAYAATMNEEEQKQAGASVCFTDMRELPGLLNCS</sequence>
<dbReference type="InterPro" id="IPR023214">
    <property type="entry name" value="HAD_sf"/>
</dbReference>
<comment type="cofactor">
    <cofactor evidence="1">
        <name>Mg(2+)</name>
        <dbReference type="ChEBI" id="CHEBI:18420"/>
    </cofactor>
</comment>
<dbReference type="SFLD" id="SFLDS00003">
    <property type="entry name" value="Haloacid_Dehalogenase"/>
    <property type="match status" value="1"/>
</dbReference>
<proteinExistence type="inferred from homology"/>
<dbReference type="SFLD" id="SFLDG01135">
    <property type="entry name" value="C1.5.6:_HAD__Beta-PGM__Phospha"/>
    <property type="match status" value="1"/>
</dbReference>
<dbReference type="InterPro" id="IPR006439">
    <property type="entry name" value="HAD-SF_hydro_IA"/>
</dbReference>
<dbReference type="Gene3D" id="3.40.50.1000">
    <property type="entry name" value="HAD superfamily/HAD-like"/>
    <property type="match status" value="1"/>
</dbReference>
<accession>A0ABQ0A8W0</accession>
<dbReference type="PANTHER" id="PTHR46193:SF10">
    <property type="entry name" value="6-PHOSPHOGLUCONATE PHOSPHATASE"/>
    <property type="match status" value="1"/>
</dbReference>
<keyword evidence="3" id="KW-0479">Metal-binding</keyword>
<dbReference type="InterPro" id="IPR051600">
    <property type="entry name" value="Beta-PGM-like"/>
</dbReference>
<evidence type="ECO:0000256" key="1">
    <source>
        <dbReference type="ARBA" id="ARBA00001946"/>
    </source>
</evidence>
<dbReference type="GO" id="GO:0016787">
    <property type="term" value="F:hydrolase activity"/>
    <property type="evidence" value="ECO:0007669"/>
    <property type="project" value="UniProtKB-KW"/>
</dbReference>
<dbReference type="InterPro" id="IPR023198">
    <property type="entry name" value="PGP-like_dom2"/>
</dbReference>
<evidence type="ECO:0000256" key="3">
    <source>
        <dbReference type="ARBA" id="ARBA00022723"/>
    </source>
</evidence>
<dbReference type="SUPFAM" id="SSF56784">
    <property type="entry name" value="HAD-like"/>
    <property type="match status" value="1"/>
</dbReference>
<gene>
    <name evidence="5" type="ORF">NBRC116591_18970</name>
</gene>
<dbReference type="InterPro" id="IPR036412">
    <property type="entry name" value="HAD-like_sf"/>
</dbReference>
<dbReference type="PRINTS" id="PR00413">
    <property type="entry name" value="HADHALOGNASE"/>
</dbReference>
<evidence type="ECO:0000313" key="6">
    <source>
        <dbReference type="Proteomes" id="UP001465153"/>
    </source>
</evidence>
<dbReference type="PANTHER" id="PTHR46193">
    <property type="entry name" value="6-PHOSPHOGLUCONATE PHOSPHATASE"/>
    <property type="match status" value="1"/>
</dbReference>
<evidence type="ECO:0000313" key="5">
    <source>
        <dbReference type="EMBL" id="GAA6168086.1"/>
    </source>
</evidence>
<evidence type="ECO:0000256" key="2">
    <source>
        <dbReference type="ARBA" id="ARBA00006171"/>
    </source>
</evidence>
<dbReference type="Proteomes" id="UP001465153">
    <property type="component" value="Unassembled WGS sequence"/>
</dbReference>
<evidence type="ECO:0000256" key="4">
    <source>
        <dbReference type="ARBA" id="ARBA00022842"/>
    </source>
</evidence>
<comment type="similarity">
    <text evidence="2">Belongs to the HAD-like hydrolase superfamily. CbbY/CbbZ/Gph/YieH family.</text>
</comment>